<dbReference type="InterPro" id="IPR029787">
    <property type="entry name" value="Nucleotide_cyclase"/>
</dbReference>
<dbReference type="SMART" id="SM00448">
    <property type="entry name" value="REC"/>
    <property type="match status" value="1"/>
</dbReference>
<dbReference type="InterPro" id="IPR037522">
    <property type="entry name" value="HD_GYP_dom"/>
</dbReference>
<feature type="domain" description="HD-GYP" evidence="4">
    <location>
        <begin position="422"/>
        <end position="630"/>
    </location>
</feature>
<dbReference type="CDD" id="cd00077">
    <property type="entry name" value="HDc"/>
    <property type="match status" value="1"/>
</dbReference>
<feature type="domain" description="Response regulatory" evidence="2">
    <location>
        <begin position="285"/>
        <end position="402"/>
    </location>
</feature>
<dbReference type="RefSeq" id="WP_129426071.1">
    <property type="nucleotide sequence ID" value="NZ_SDPW01000001.1"/>
</dbReference>
<evidence type="ECO:0000313" key="6">
    <source>
        <dbReference type="Proteomes" id="UP000293345"/>
    </source>
</evidence>
<gene>
    <name evidence="5" type="ORF">ET524_04465</name>
</gene>
<dbReference type="NCBIfam" id="TIGR00254">
    <property type="entry name" value="GGDEF"/>
    <property type="match status" value="1"/>
</dbReference>
<dbReference type="PROSITE" id="PS50887">
    <property type="entry name" value="GGDEF"/>
    <property type="match status" value="1"/>
</dbReference>
<protein>
    <submittedName>
        <fullName evidence="5">Diguanylate cyclase</fullName>
    </submittedName>
</protein>
<dbReference type="Gene3D" id="3.40.50.2300">
    <property type="match status" value="1"/>
</dbReference>
<organism evidence="5 6">
    <name type="scientific">Senegalimassilia faecalis</name>
    <dbReference type="NCBI Taxonomy" id="2509433"/>
    <lineage>
        <taxon>Bacteria</taxon>
        <taxon>Bacillati</taxon>
        <taxon>Actinomycetota</taxon>
        <taxon>Coriobacteriia</taxon>
        <taxon>Coriobacteriales</taxon>
        <taxon>Coriobacteriaceae</taxon>
        <taxon>Senegalimassilia</taxon>
    </lineage>
</organism>
<dbReference type="PANTHER" id="PTHR45228">
    <property type="entry name" value="CYCLIC DI-GMP PHOSPHODIESTERASE TM_0186-RELATED"/>
    <property type="match status" value="1"/>
</dbReference>
<evidence type="ECO:0000259" key="3">
    <source>
        <dbReference type="PROSITE" id="PS50887"/>
    </source>
</evidence>
<comment type="caution">
    <text evidence="5">The sequence shown here is derived from an EMBL/GenBank/DDBJ whole genome shotgun (WGS) entry which is preliminary data.</text>
</comment>
<dbReference type="InterPro" id="IPR000160">
    <property type="entry name" value="GGDEF_dom"/>
</dbReference>
<accession>A0A4Q2K4L3</accession>
<evidence type="ECO:0000259" key="2">
    <source>
        <dbReference type="PROSITE" id="PS50110"/>
    </source>
</evidence>
<dbReference type="InterPro" id="IPR003607">
    <property type="entry name" value="HD/PDEase_dom"/>
</dbReference>
<feature type="domain" description="GGDEF" evidence="3">
    <location>
        <begin position="145"/>
        <end position="274"/>
    </location>
</feature>
<dbReference type="Gene3D" id="3.30.70.270">
    <property type="match status" value="1"/>
</dbReference>
<keyword evidence="6" id="KW-1185">Reference proteome</keyword>
<evidence type="ECO:0000259" key="4">
    <source>
        <dbReference type="PROSITE" id="PS51832"/>
    </source>
</evidence>
<dbReference type="PANTHER" id="PTHR45228:SF4">
    <property type="entry name" value="LIPOPROTEIN"/>
    <property type="match status" value="1"/>
</dbReference>
<evidence type="ECO:0000256" key="1">
    <source>
        <dbReference type="PROSITE-ProRule" id="PRU00169"/>
    </source>
</evidence>
<reference evidence="5 6" key="1">
    <citation type="submission" date="2019-01" db="EMBL/GenBank/DDBJ databases">
        <title>Senegalimassilia sp. nov. KGMB04484 isolated human feces.</title>
        <authorList>
            <person name="Han K.-I."/>
            <person name="Kim J.-S."/>
            <person name="Lee K.C."/>
            <person name="Suh M.K."/>
            <person name="Eom M.K."/>
            <person name="Lee J.H."/>
            <person name="Park S.-H."/>
            <person name="Kang S.W."/>
            <person name="Park J.-E."/>
            <person name="Oh B.S."/>
            <person name="Yu S.Y."/>
            <person name="Choi S.-H."/>
            <person name="Lee D.H."/>
            <person name="Yoon H."/>
            <person name="Kim B.-Y."/>
            <person name="Lee J.H."/>
            <person name="Lee J.-S."/>
        </authorList>
    </citation>
    <scope>NUCLEOTIDE SEQUENCE [LARGE SCALE GENOMIC DNA]</scope>
    <source>
        <strain evidence="5 6">KGMB04484</strain>
    </source>
</reference>
<dbReference type="SMART" id="SM00267">
    <property type="entry name" value="GGDEF"/>
    <property type="match status" value="1"/>
</dbReference>
<dbReference type="OrthoDB" id="9802066at2"/>
<dbReference type="Proteomes" id="UP000293345">
    <property type="component" value="Unassembled WGS sequence"/>
</dbReference>
<dbReference type="SUPFAM" id="SSF55073">
    <property type="entry name" value="Nucleotide cyclase"/>
    <property type="match status" value="1"/>
</dbReference>
<dbReference type="Pfam" id="PF13487">
    <property type="entry name" value="HD_5"/>
    <property type="match status" value="1"/>
</dbReference>
<name>A0A4Q2K4L3_9ACTN</name>
<dbReference type="Gene3D" id="1.10.3210.10">
    <property type="entry name" value="Hypothetical protein af1432"/>
    <property type="match status" value="1"/>
</dbReference>
<dbReference type="InterPro" id="IPR001789">
    <property type="entry name" value="Sig_transdc_resp-reg_receiver"/>
</dbReference>
<dbReference type="CDD" id="cd01949">
    <property type="entry name" value="GGDEF"/>
    <property type="match status" value="1"/>
</dbReference>
<sequence length="637" mass="71193">MGDINIHETGPEDKASVAVTHDQIGREMDRLREIYPVVRLLDSDNIDEEQFCLLYGNECICMRKVCEEVLHDGGHQTHSLRMGDEQHLANARYVEVDGKKSVLLYAQPIDAENFTGLSDELLYHDALSGAYNRRFYEDNLRTQHMYAGIALLDLDDFKLVNDTLGHHAGDVALKAAVAAMKSCIRGTDMLVRYGGDEFVLVLPGISEDNFSRKLRAITDKLAEAAVPGYEKLGLSVSVGGALSEGRTVEETVRQADTLMYKAKTLKNAVVTETDDIEAEAARKPLLLVVDDSEMNRVILSEMLKDQYDIIEADSGEAGISCLERHGDGISIVLLDIVMPGADGFDVLSRMSRSGWSDDIPVIMISSEESDDMVLRAYELGASDYISRPFDARIVRQRVGNIMRLYAKQRRLSSMLAQQFYERERDSRMLVDIMGGAMELRNGESGPHVKHVRKLTEMMLEHLVRKTDRYHVSSRERATISAASVLHDLGKLSIPDYVLNKPGRLTPEEFEVMKTHTTIGANLLESMTQCRDSALVQAARDICRWHHERWDGNGYPDGLKGDEIPISAQVVSIVDVYDALTSDRVYKKAIPHEEAMQMILNGECGTFNPLLISCLIDLQERILAEKDDEGTPPPLFLG</sequence>
<dbReference type="SUPFAM" id="SSF109604">
    <property type="entry name" value="HD-domain/PDEase-like"/>
    <property type="match status" value="1"/>
</dbReference>
<dbReference type="SUPFAM" id="SSF52172">
    <property type="entry name" value="CheY-like"/>
    <property type="match status" value="1"/>
</dbReference>
<dbReference type="InterPro" id="IPR011006">
    <property type="entry name" value="CheY-like_superfamily"/>
</dbReference>
<keyword evidence="1" id="KW-0597">Phosphoprotein</keyword>
<feature type="modified residue" description="4-aspartylphosphate" evidence="1">
    <location>
        <position position="335"/>
    </location>
</feature>
<dbReference type="PROSITE" id="PS50110">
    <property type="entry name" value="RESPONSE_REGULATORY"/>
    <property type="match status" value="1"/>
</dbReference>
<dbReference type="Pfam" id="PF00072">
    <property type="entry name" value="Response_reg"/>
    <property type="match status" value="1"/>
</dbReference>
<dbReference type="AlphaFoldDB" id="A0A4Q2K4L3"/>
<dbReference type="EMBL" id="SDPW01000001">
    <property type="protein sequence ID" value="RXZ55101.1"/>
    <property type="molecule type" value="Genomic_DNA"/>
</dbReference>
<dbReference type="InterPro" id="IPR043128">
    <property type="entry name" value="Rev_trsase/Diguanyl_cyclase"/>
</dbReference>
<evidence type="ECO:0000313" key="5">
    <source>
        <dbReference type="EMBL" id="RXZ55101.1"/>
    </source>
</evidence>
<dbReference type="Pfam" id="PF00990">
    <property type="entry name" value="GGDEF"/>
    <property type="match status" value="1"/>
</dbReference>
<proteinExistence type="predicted"/>
<dbReference type="InterPro" id="IPR052020">
    <property type="entry name" value="Cyclic_di-GMP/3'3'-cGAMP_PDE"/>
</dbReference>
<dbReference type="GO" id="GO:0000160">
    <property type="term" value="P:phosphorelay signal transduction system"/>
    <property type="evidence" value="ECO:0007669"/>
    <property type="project" value="InterPro"/>
</dbReference>
<dbReference type="PROSITE" id="PS51832">
    <property type="entry name" value="HD_GYP"/>
    <property type="match status" value="1"/>
</dbReference>